<keyword evidence="2" id="KW-1003">Cell membrane</keyword>
<evidence type="ECO:0000256" key="7">
    <source>
        <dbReference type="SAM" id="Phobius"/>
    </source>
</evidence>
<feature type="domain" description="Phosphatidic acid phosphatase type 2/haloperoxidase" evidence="8">
    <location>
        <begin position="80"/>
        <end position="191"/>
    </location>
</feature>
<keyword evidence="4" id="KW-0378">Hydrolase</keyword>
<feature type="transmembrane region" description="Helical" evidence="7">
    <location>
        <begin position="6"/>
        <end position="25"/>
    </location>
</feature>
<gene>
    <name evidence="9" type="ORF">CR164_10475</name>
</gene>
<keyword evidence="6 7" id="KW-0472">Membrane</keyword>
<dbReference type="OrthoDB" id="9773582at2"/>
<evidence type="ECO:0000313" key="9">
    <source>
        <dbReference type="EMBL" id="PWW81449.1"/>
    </source>
</evidence>
<dbReference type="RefSeq" id="WP_110023943.1">
    <property type="nucleotide sequence ID" value="NZ_PDNZ01000007.1"/>
</dbReference>
<dbReference type="PANTHER" id="PTHR14969:SF62">
    <property type="entry name" value="DECAPRENYLPHOSPHORYL-5-PHOSPHORIBOSE PHOSPHATASE RV3807C-RELATED"/>
    <property type="match status" value="1"/>
</dbReference>
<dbReference type="SUPFAM" id="SSF48317">
    <property type="entry name" value="Acid phosphatase/Vanadium-dependent haloperoxidase"/>
    <property type="match status" value="1"/>
</dbReference>
<dbReference type="AlphaFoldDB" id="A0A317T3U0"/>
<feature type="transmembrane region" description="Helical" evidence="7">
    <location>
        <begin position="74"/>
        <end position="96"/>
    </location>
</feature>
<dbReference type="InterPro" id="IPR000326">
    <property type="entry name" value="PAP2/HPO"/>
</dbReference>
<dbReference type="InterPro" id="IPR036938">
    <property type="entry name" value="PAP2/HPO_sf"/>
</dbReference>
<dbReference type="GO" id="GO:0005886">
    <property type="term" value="C:plasma membrane"/>
    <property type="evidence" value="ECO:0007669"/>
    <property type="project" value="UniProtKB-SubCell"/>
</dbReference>
<dbReference type="Proteomes" id="UP000246278">
    <property type="component" value="Unassembled WGS sequence"/>
</dbReference>
<dbReference type="EMBL" id="PDNZ01000007">
    <property type="protein sequence ID" value="PWW81449.1"/>
    <property type="molecule type" value="Genomic_DNA"/>
</dbReference>
<dbReference type="PANTHER" id="PTHR14969">
    <property type="entry name" value="SPHINGOSINE-1-PHOSPHATE PHOSPHOHYDROLASE"/>
    <property type="match status" value="1"/>
</dbReference>
<proteinExistence type="predicted"/>
<evidence type="ECO:0000259" key="8">
    <source>
        <dbReference type="SMART" id="SM00014"/>
    </source>
</evidence>
<evidence type="ECO:0000256" key="4">
    <source>
        <dbReference type="ARBA" id="ARBA00022801"/>
    </source>
</evidence>
<comment type="subcellular location">
    <subcellularLocation>
        <location evidence="1">Cell membrane</location>
        <topology evidence="1">Multi-pass membrane protein</topology>
    </subcellularLocation>
</comment>
<reference evidence="10" key="1">
    <citation type="submission" date="2017-10" db="EMBL/GenBank/DDBJ databases">
        <authorList>
            <person name="Gaisin V.A."/>
            <person name="Rysina M.S."/>
            <person name="Grouzdev D.S."/>
        </authorList>
    </citation>
    <scope>NUCLEOTIDE SEQUENCE [LARGE SCALE GENOMIC DNA]</scope>
    <source>
        <strain evidence="10">V1</strain>
    </source>
</reference>
<dbReference type="SMART" id="SM00014">
    <property type="entry name" value="acidPPc"/>
    <property type="match status" value="1"/>
</dbReference>
<evidence type="ECO:0000256" key="6">
    <source>
        <dbReference type="ARBA" id="ARBA00023136"/>
    </source>
</evidence>
<evidence type="ECO:0000256" key="3">
    <source>
        <dbReference type="ARBA" id="ARBA00022692"/>
    </source>
</evidence>
<keyword evidence="3 7" id="KW-0812">Transmembrane</keyword>
<protein>
    <submittedName>
        <fullName evidence="9">Phosphatase PAP2 family protein</fullName>
    </submittedName>
</protein>
<feature type="transmembrane region" description="Helical" evidence="7">
    <location>
        <begin position="152"/>
        <end position="170"/>
    </location>
</feature>
<dbReference type="Pfam" id="PF01569">
    <property type="entry name" value="PAP2"/>
    <property type="match status" value="1"/>
</dbReference>
<accession>A0A317T3U0</accession>
<name>A0A317T3U0_9CHLB</name>
<evidence type="ECO:0000256" key="5">
    <source>
        <dbReference type="ARBA" id="ARBA00022989"/>
    </source>
</evidence>
<keyword evidence="5 7" id="KW-1133">Transmembrane helix</keyword>
<sequence>MSKTVSAITGLVTLILVCTASYIWLDRPVTDFFLDLQESMLYRIFKQITRLGESQWYLAGGLLLWLFYRKKDPLNAGGGLLLLSSVALSGIVAYTLKSLLGRARPRLYDHHQIYGFDFFHLEYAWQSFPSGHSATAIGAASAMALIFPRYKIFFYIVGVSVAASRIILAQHWLSDVIAGSILGLATTILLYNKYFRKTMYDKPF</sequence>
<evidence type="ECO:0000256" key="1">
    <source>
        <dbReference type="ARBA" id="ARBA00004651"/>
    </source>
</evidence>
<dbReference type="Gene3D" id="1.20.144.10">
    <property type="entry name" value="Phosphatidic acid phosphatase type 2/haloperoxidase"/>
    <property type="match status" value="2"/>
</dbReference>
<dbReference type="GO" id="GO:0016787">
    <property type="term" value="F:hydrolase activity"/>
    <property type="evidence" value="ECO:0007669"/>
    <property type="project" value="UniProtKB-KW"/>
</dbReference>
<comment type="caution">
    <text evidence="9">The sequence shown here is derived from an EMBL/GenBank/DDBJ whole genome shotgun (WGS) entry which is preliminary data.</text>
</comment>
<evidence type="ECO:0000256" key="2">
    <source>
        <dbReference type="ARBA" id="ARBA00022475"/>
    </source>
</evidence>
<feature type="transmembrane region" description="Helical" evidence="7">
    <location>
        <begin position="176"/>
        <end position="195"/>
    </location>
</feature>
<keyword evidence="10" id="KW-1185">Reference proteome</keyword>
<evidence type="ECO:0000313" key="10">
    <source>
        <dbReference type="Proteomes" id="UP000246278"/>
    </source>
</evidence>
<organism evidence="9 10">
    <name type="scientific">Prosthecochloris marina</name>
    <dbReference type="NCBI Taxonomy" id="2017681"/>
    <lineage>
        <taxon>Bacteria</taxon>
        <taxon>Pseudomonadati</taxon>
        <taxon>Chlorobiota</taxon>
        <taxon>Chlorobiia</taxon>
        <taxon>Chlorobiales</taxon>
        <taxon>Chlorobiaceae</taxon>
        <taxon>Prosthecochloris</taxon>
    </lineage>
</organism>